<dbReference type="Gene3D" id="2.40.10.340">
    <property type="entry name" value="Rod shape-determining protein MreC, domain 1"/>
    <property type="match status" value="1"/>
</dbReference>
<keyword evidence="6" id="KW-0175">Coiled coil</keyword>
<dbReference type="RefSeq" id="WP_187302745.1">
    <property type="nucleotide sequence ID" value="NZ_JACRYT010000006.1"/>
</dbReference>
<dbReference type="InterPro" id="IPR042175">
    <property type="entry name" value="Cell/Rod_MreC_2"/>
</dbReference>
<comment type="caution">
    <text evidence="8">The sequence shown here is derived from an EMBL/GenBank/DDBJ whole genome shotgun (WGS) entry which is preliminary data.</text>
</comment>
<dbReference type="GO" id="GO:0005886">
    <property type="term" value="C:plasma membrane"/>
    <property type="evidence" value="ECO:0007669"/>
    <property type="project" value="TreeGrafter"/>
</dbReference>
<feature type="coiled-coil region" evidence="6">
    <location>
        <begin position="68"/>
        <end position="105"/>
    </location>
</feature>
<evidence type="ECO:0000256" key="3">
    <source>
        <dbReference type="ARBA" id="ARBA00022960"/>
    </source>
</evidence>
<protein>
    <recommendedName>
        <fullName evidence="2 5">Cell shape-determining protein MreC</fullName>
    </recommendedName>
    <alternativeName>
        <fullName evidence="4 5">Cell shape protein MreC</fullName>
    </alternativeName>
</protein>
<evidence type="ECO:0000313" key="9">
    <source>
        <dbReference type="Proteomes" id="UP000602647"/>
    </source>
</evidence>
<evidence type="ECO:0000256" key="2">
    <source>
        <dbReference type="ARBA" id="ARBA00013855"/>
    </source>
</evidence>
<name>A0A923NIG0_9FIRM</name>
<dbReference type="PIRSF" id="PIRSF038471">
    <property type="entry name" value="MreC"/>
    <property type="match status" value="1"/>
</dbReference>
<evidence type="ECO:0000313" key="8">
    <source>
        <dbReference type="EMBL" id="MBC6679636.1"/>
    </source>
</evidence>
<dbReference type="InterPro" id="IPR007221">
    <property type="entry name" value="MreC"/>
</dbReference>
<evidence type="ECO:0000259" key="7">
    <source>
        <dbReference type="Pfam" id="PF04085"/>
    </source>
</evidence>
<dbReference type="GO" id="GO:0008360">
    <property type="term" value="P:regulation of cell shape"/>
    <property type="evidence" value="ECO:0007669"/>
    <property type="project" value="UniProtKB-KW"/>
</dbReference>
<accession>A0A923NIG0</accession>
<dbReference type="PANTHER" id="PTHR34138:SF1">
    <property type="entry name" value="CELL SHAPE-DETERMINING PROTEIN MREC"/>
    <property type="match status" value="1"/>
</dbReference>
<evidence type="ECO:0000256" key="6">
    <source>
        <dbReference type="SAM" id="Coils"/>
    </source>
</evidence>
<keyword evidence="9" id="KW-1185">Reference proteome</keyword>
<organism evidence="8 9">
    <name type="scientific">Zhenpiania hominis</name>
    <dbReference type="NCBI Taxonomy" id="2763644"/>
    <lineage>
        <taxon>Bacteria</taxon>
        <taxon>Bacillati</taxon>
        <taxon>Bacillota</taxon>
        <taxon>Clostridia</taxon>
        <taxon>Peptostreptococcales</taxon>
        <taxon>Anaerovoracaceae</taxon>
        <taxon>Zhenpiania</taxon>
    </lineage>
</organism>
<dbReference type="InterPro" id="IPR055342">
    <property type="entry name" value="MreC_beta-barrel_core"/>
</dbReference>
<feature type="domain" description="Rod shape-determining protein MreC beta-barrel core" evidence="7">
    <location>
        <begin position="127"/>
        <end position="269"/>
    </location>
</feature>
<reference evidence="8" key="1">
    <citation type="submission" date="2020-08" db="EMBL/GenBank/DDBJ databases">
        <title>Genome public.</title>
        <authorList>
            <person name="Liu C."/>
            <person name="Sun Q."/>
        </authorList>
    </citation>
    <scope>NUCLEOTIDE SEQUENCE</scope>
    <source>
        <strain evidence="8">BX12</strain>
    </source>
</reference>
<evidence type="ECO:0000256" key="1">
    <source>
        <dbReference type="ARBA" id="ARBA00009369"/>
    </source>
</evidence>
<gene>
    <name evidence="8" type="ORF">H9L42_07335</name>
</gene>
<dbReference type="Gene3D" id="2.40.10.350">
    <property type="entry name" value="Rod shape-determining protein MreC, domain 2"/>
    <property type="match status" value="1"/>
</dbReference>
<evidence type="ECO:0000256" key="5">
    <source>
        <dbReference type="PIRNR" id="PIRNR038471"/>
    </source>
</evidence>
<dbReference type="EMBL" id="JACRYT010000006">
    <property type="protein sequence ID" value="MBC6679636.1"/>
    <property type="molecule type" value="Genomic_DNA"/>
</dbReference>
<dbReference type="AlphaFoldDB" id="A0A923NIG0"/>
<sequence length="270" mass="28837">MKLQGDKKTIIKIGGGILIAAAIAFFLKSAAQPGDLKGMIQDAGSLIAKPVFAATGGIEDGFRGIFRFKDVLAENQVLKEENEALRQKAARLEFTKTEKEELEELCRVFDYSLLEENVILAANLTAMDESKWQEGFVIDRGSEDGIREGCTVVSGDGVVGKIAEVSPKSAKVASLLADGSKVSFQSGKSRDTLGIVQSDGKGGLSGYLLAEEGSIKKGEQLETSGIGTYPEGLALGKVTRVEKKRGTQRVLIEATPQVDFARLKKVGVVL</sequence>
<dbReference type="Pfam" id="PF04085">
    <property type="entry name" value="MreC"/>
    <property type="match status" value="1"/>
</dbReference>
<proteinExistence type="inferred from homology"/>
<comment type="similarity">
    <text evidence="1 5">Belongs to the MreC family.</text>
</comment>
<evidence type="ECO:0000256" key="4">
    <source>
        <dbReference type="ARBA" id="ARBA00032089"/>
    </source>
</evidence>
<dbReference type="InterPro" id="IPR042177">
    <property type="entry name" value="Cell/Rod_1"/>
</dbReference>
<dbReference type="Proteomes" id="UP000602647">
    <property type="component" value="Unassembled WGS sequence"/>
</dbReference>
<dbReference type="PANTHER" id="PTHR34138">
    <property type="entry name" value="CELL SHAPE-DETERMINING PROTEIN MREC"/>
    <property type="match status" value="1"/>
</dbReference>
<keyword evidence="3 5" id="KW-0133">Cell shape</keyword>
<comment type="function">
    <text evidence="5">Involved in formation and maintenance of cell shape.</text>
</comment>